<evidence type="ECO:0000313" key="9">
    <source>
        <dbReference type="RefSeq" id="XP_018480710.1"/>
    </source>
</evidence>
<dbReference type="Proteomes" id="UP000504610">
    <property type="component" value="Chromosome 1"/>
</dbReference>
<sequence>MENKMVGAYDRAAELKAFDEMKTGTKGLVDAGITEIPRIFHNPLVAVENYKPPSEVRIPSIDFGGGVFESPVTRESVVAKVKNAAENYGFFQSINHGFPLDLMQRMREGVRSFHDQDPQVRKTFYTRDMNKRVKYFSNPDLFNSPAASWRDTFTCFMFPDVPNKQDLPEICGEVMLEYSKEVMKFAELVFELLSEALGLNHNHLKDIGCTKGLCMICHCYPPCPEPDRTLGAAQHTDRTFLTILLQDHIGGLQVLHDGYYFDSPVNPDAIIVNIGDLLQLITNDKFISVEHRVLANGSNHPRIAVSCFFVHPPTDASVYGPIKELLSEDNPPKYKETPAGFFNHFVPRQLHCNNSLSHLRI</sequence>
<dbReference type="InterPro" id="IPR027443">
    <property type="entry name" value="IPNS-like_sf"/>
</dbReference>
<dbReference type="FunFam" id="2.60.120.330:FF:000005">
    <property type="entry name" value="1-aminocyclopropane-1-carboxylate oxidase homolog 1"/>
    <property type="match status" value="1"/>
</dbReference>
<dbReference type="Gene3D" id="2.60.120.330">
    <property type="entry name" value="B-lactam Antibiotic, Isopenicillin N Synthase, Chain"/>
    <property type="match status" value="1"/>
</dbReference>
<proteinExistence type="inferred from homology"/>
<evidence type="ECO:0000313" key="8">
    <source>
        <dbReference type="Proteomes" id="UP000504610"/>
    </source>
</evidence>
<feature type="domain" description="Fe2OG dioxygenase" evidence="7">
    <location>
        <begin position="211"/>
        <end position="312"/>
    </location>
</feature>
<dbReference type="PANTHER" id="PTHR10209">
    <property type="entry name" value="OXIDOREDUCTASE, 2OG-FE II OXYGENASE FAMILY PROTEIN"/>
    <property type="match status" value="1"/>
</dbReference>
<protein>
    <submittedName>
        <fullName evidence="9">Probable 2-oxoacid dependent dioxygenase</fullName>
    </submittedName>
</protein>
<dbReference type="PROSITE" id="PS51471">
    <property type="entry name" value="FE2OG_OXY"/>
    <property type="match status" value="1"/>
</dbReference>
<evidence type="ECO:0000256" key="2">
    <source>
        <dbReference type="ARBA" id="ARBA00008056"/>
    </source>
</evidence>
<dbReference type="Pfam" id="PF03171">
    <property type="entry name" value="2OG-FeII_Oxy"/>
    <property type="match status" value="1"/>
</dbReference>
<dbReference type="KEGG" id="rsz:108851740"/>
<dbReference type="PANTHER" id="PTHR10209:SF513">
    <property type="entry name" value="2-OXOACID DEPENDENT DIOXYGENASE-RELATED"/>
    <property type="match status" value="1"/>
</dbReference>
<keyword evidence="4 6" id="KW-0560">Oxidoreductase</keyword>
<reference evidence="9" key="2">
    <citation type="submission" date="2025-08" db="UniProtKB">
        <authorList>
            <consortium name="RefSeq"/>
        </authorList>
    </citation>
    <scope>IDENTIFICATION</scope>
    <source>
        <tissue evidence="9">Leaf</tissue>
    </source>
</reference>
<evidence type="ECO:0000256" key="6">
    <source>
        <dbReference type="RuleBase" id="RU003682"/>
    </source>
</evidence>
<keyword evidence="5 6" id="KW-0408">Iron</keyword>
<dbReference type="InterPro" id="IPR026992">
    <property type="entry name" value="DIOX_N"/>
</dbReference>
<name>A0A6J0N856_RAPSA</name>
<dbReference type="InterPro" id="IPR044861">
    <property type="entry name" value="IPNS-like_FE2OG_OXY"/>
</dbReference>
<gene>
    <name evidence="9" type="primary">LOC108851740</name>
</gene>
<dbReference type="RefSeq" id="XP_018480710.1">
    <property type="nucleotide sequence ID" value="XM_018625208.2"/>
</dbReference>
<dbReference type="InterPro" id="IPR005123">
    <property type="entry name" value="Oxoglu/Fe-dep_dioxygenase_dom"/>
</dbReference>
<evidence type="ECO:0000256" key="3">
    <source>
        <dbReference type="ARBA" id="ARBA00022723"/>
    </source>
</evidence>
<keyword evidence="3 6" id="KW-0479">Metal-binding</keyword>
<keyword evidence="8" id="KW-1185">Reference proteome</keyword>
<dbReference type="AlphaFoldDB" id="A0A6J0N856"/>
<evidence type="ECO:0000256" key="5">
    <source>
        <dbReference type="ARBA" id="ARBA00023004"/>
    </source>
</evidence>
<dbReference type="Pfam" id="PF14226">
    <property type="entry name" value="DIOX_N"/>
    <property type="match status" value="1"/>
</dbReference>
<dbReference type="GeneID" id="108851740"/>
<accession>A0A6J0N856</accession>
<reference evidence="8" key="1">
    <citation type="journal article" date="2019" name="Database">
        <title>The radish genome database (RadishGD): an integrated information resource for radish genomics.</title>
        <authorList>
            <person name="Yu H.J."/>
            <person name="Baek S."/>
            <person name="Lee Y.J."/>
            <person name="Cho A."/>
            <person name="Mun J.H."/>
        </authorList>
    </citation>
    <scope>NUCLEOTIDE SEQUENCE [LARGE SCALE GENOMIC DNA]</scope>
    <source>
        <strain evidence="8">cv. WK10039</strain>
    </source>
</reference>
<organism evidence="8 9">
    <name type="scientific">Raphanus sativus</name>
    <name type="common">Radish</name>
    <name type="synonym">Raphanus raphanistrum var. sativus</name>
    <dbReference type="NCBI Taxonomy" id="3726"/>
    <lineage>
        <taxon>Eukaryota</taxon>
        <taxon>Viridiplantae</taxon>
        <taxon>Streptophyta</taxon>
        <taxon>Embryophyta</taxon>
        <taxon>Tracheophyta</taxon>
        <taxon>Spermatophyta</taxon>
        <taxon>Magnoliopsida</taxon>
        <taxon>eudicotyledons</taxon>
        <taxon>Gunneridae</taxon>
        <taxon>Pentapetalae</taxon>
        <taxon>rosids</taxon>
        <taxon>malvids</taxon>
        <taxon>Brassicales</taxon>
        <taxon>Brassicaceae</taxon>
        <taxon>Brassiceae</taxon>
        <taxon>Raphanus</taxon>
    </lineage>
</organism>
<dbReference type="GO" id="GO:0046872">
    <property type="term" value="F:metal ion binding"/>
    <property type="evidence" value="ECO:0007669"/>
    <property type="project" value="UniProtKB-KW"/>
</dbReference>
<dbReference type="OrthoDB" id="288590at2759"/>
<evidence type="ECO:0000256" key="1">
    <source>
        <dbReference type="ARBA" id="ARBA00001962"/>
    </source>
</evidence>
<keyword evidence="9" id="KW-0223">Dioxygenase</keyword>
<dbReference type="GO" id="GO:0051213">
    <property type="term" value="F:dioxygenase activity"/>
    <property type="evidence" value="ECO:0007669"/>
    <property type="project" value="UniProtKB-KW"/>
</dbReference>
<comment type="cofactor">
    <cofactor evidence="1">
        <name>Fe cation</name>
        <dbReference type="ChEBI" id="CHEBI:24875"/>
    </cofactor>
</comment>
<comment type="similarity">
    <text evidence="2 6">Belongs to the iron/ascorbate-dependent oxidoreductase family.</text>
</comment>
<evidence type="ECO:0000259" key="7">
    <source>
        <dbReference type="PROSITE" id="PS51471"/>
    </source>
</evidence>
<evidence type="ECO:0000256" key="4">
    <source>
        <dbReference type="ARBA" id="ARBA00023002"/>
    </source>
</evidence>
<dbReference type="SUPFAM" id="SSF51197">
    <property type="entry name" value="Clavaminate synthase-like"/>
    <property type="match status" value="1"/>
</dbReference>